<dbReference type="InParanoid" id="A0A3Q7HQM3"/>
<reference evidence="2" key="1">
    <citation type="journal article" date="2012" name="Nature">
        <title>The tomato genome sequence provides insights into fleshy fruit evolution.</title>
        <authorList>
            <consortium name="Tomato Genome Consortium"/>
        </authorList>
    </citation>
    <scope>NUCLEOTIDE SEQUENCE [LARGE SCALE GENOMIC DNA]</scope>
    <source>
        <strain evidence="2">cv. Heinz 1706</strain>
    </source>
</reference>
<evidence type="ECO:0000313" key="3">
    <source>
        <dbReference type="Proteomes" id="UP000004994"/>
    </source>
</evidence>
<dbReference type="STRING" id="4081.A0A3Q7HQM3"/>
<proteinExistence type="predicted"/>
<sequence length="247" mass="27954">MGEQGYKKTSSDPCVFVQKFSDNDFIILLLYVDDMLTMGKNTSKIDELKKESCKSFSMKDLGHAKQILGMRITRLRDKRKIYLSQKKYIERVLERFIMKNAKPVSIPLAGHMKLSKKMCPTAREEKENMAKVPYSSVVGSLMYLRGSSDECLCFGASNPILKGYTDSDMEGDLDNRKSTTGYLFTFSGGAISWQSKLQKCVALSTTEAEYIAATEAGKEMIWLKRFLQEIGRVQDVLHVFVASLLML</sequence>
<dbReference type="InterPro" id="IPR013103">
    <property type="entry name" value="RVT_2"/>
</dbReference>
<feature type="domain" description="Reverse transcriptase Ty1/copia-type" evidence="1">
    <location>
        <begin position="3"/>
        <end position="108"/>
    </location>
</feature>
<protein>
    <recommendedName>
        <fullName evidence="1">Reverse transcriptase Ty1/copia-type domain-containing protein</fullName>
    </recommendedName>
</protein>
<organism evidence="2">
    <name type="scientific">Solanum lycopersicum</name>
    <name type="common">Tomato</name>
    <name type="synonym">Lycopersicon esculentum</name>
    <dbReference type="NCBI Taxonomy" id="4081"/>
    <lineage>
        <taxon>Eukaryota</taxon>
        <taxon>Viridiplantae</taxon>
        <taxon>Streptophyta</taxon>
        <taxon>Embryophyta</taxon>
        <taxon>Tracheophyta</taxon>
        <taxon>Spermatophyta</taxon>
        <taxon>Magnoliopsida</taxon>
        <taxon>eudicotyledons</taxon>
        <taxon>Gunneridae</taxon>
        <taxon>Pentapetalae</taxon>
        <taxon>asterids</taxon>
        <taxon>lamiids</taxon>
        <taxon>Solanales</taxon>
        <taxon>Solanaceae</taxon>
        <taxon>Solanoideae</taxon>
        <taxon>Solaneae</taxon>
        <taxon>Solanum</taxon>
        <taxon>Solanum subgen. Lycopersicon</taxon>
    </lineage>
</organism>
<dbReference type="PANTHER" id="PTHR11439">
    <property type="entry name" value="GAG-POL-RELATED RETROTRANSPOSON"/>
    <property type="match status" value="1"/>
</dbReference>
<dbReference type="PANTHER" id="PTHR11439:SF467">
    <property type="entry name" value="INTEGRASE CATALYTIC DOMAIN-CONTAINING PROTEIN"/>
    <property type="match status" value="1"/>
</dbReference>
<dbReference type="Gramene" id="Solyc08g065645.1.1">
    <property type="protein sequence ID" value="Solyc08g065645.1.1"/>
    <property type="gene ID" value="Solyc08g065645.1"/>
</dbReference>
<dbReference type="CDD" id="cd09272">
    <property type="entry name" value="RNase_HI_RT_Ty1"/>
    <property type="match status" value="1"/>
</dbReference>
<accession>A0A3Q7HQM3</accession>
<evidence type="ECO:0000259" key="1">
    <source>
        <dbReference type="Pfam" id="PF07727"/>
    </source>
</evidence>
<dbReference type="Proteomes" id="UP000004994">
    <property type="component" value="Chromosome 8"/>
</dbReference>
<dbReference type="AlphaFoldDB" id="A0A3Q7HQM3"/>
<evidence type="ECO:0000313" key="2">
    <source>
        <dbReference type="EnsemblPlants" id="Solyc08g065645.1.1"/>
    </source>
</evidence>
<dbReference type="EnsemblPlants" id="Solyc08g065645.1.1">
    <property type="protein sequence ID" value="Solyc08g065645.1.1"/>
    <property type="gene ID" value="Solyc08g065645.1"/>
</dbReference>
<name>A0A3Q7HQM3_SOLLC</name>
<reference evidence="2" key="2">
    <citation type="submission" date="2019-01" db="UniProtKB">
        <authorList>
            <consortium name="EnsemblPlants"/>
        </authorList>
    </citation>
    <scope>IDENTIFICATION</scope>
    <source>
        <strain evidence="2">cv. Heinz 1706</strain>
    </source>
</reference>
<dbReference type="OMA" id="ETEYMAV"/>
<keyword evidence="3" id="KW-1185">Reference proteome</keyword>
<dbReference type="Pfam" id="PF07727">
    <property type="entry name" value="RVT_2"/>
    <property type="match status" value="1"/>
</dbReference>